<dbReference type="RefSeq" id="WP_006699662.1">
    <property type="nucleotide sequence ID" value="NZ_AMQQ01000029.1"/>
</dbReference>
<sequence length="243" mass="27736">MKPVLGPIPQQADRPKAGQVPEKKLWSFSLRYWQQADMFGVGHKDNGWFISLCERLAALSRLGLDEFIKDQSLRDNFRYHEINWAGKNVPVARKDFDWIASDYLDNPDEFPFYQFHVSKALGRVVGFFDETQVFNVVILDPNHNIQPSDYNNYKIRPTKVGNCNYSALTSLAASIVEKCECGMKHELIAELDSKMLEQTGGVVICRIDEAHHERFVSIRSSGHATNISEIFELGLAVYEETYG</sequence>
<evidence type="ECO:0000256" key="1">
    <source>
        <dbReference type="SAM" id="MobiDB-lite"/>
    </source>
</evidence>
<organism evidence="2 3">
    <name type="scientific">Bradyrhizobium lupini HPC(L)</name>
    <dbReference type="NCBI Taxonomy" id="1229491"/>
    <lineage>
        <taxon>Bacteria</taxon>
        <taxon>Pseudomonadati</taxon>
        <taxon>Pseudomonadota</taxon>
        <taxon>Alphaproteobacteria</taxon>
        <taxon>Hyphomicrobiales</taxon>
        <taxon>Nitrobacteraceae</taxon>
        <taxon>Bradyrhizobium</taxon>
    </lineage>
</organism>
<accession>A0ABN0HII6</accession>
<dbReference type="EMBL" id="AMQQ01000029">
    <property type="protein sequence ID" value="EKJ94377.1"/>
    <property type="molecule type" value="Genomic_DNA"/>
</dbReference>
<evidence type="ECO:0000313" key="2">
    <source>
        <dbReference type="EMBL" id="EKJ94377.1"/>
    </source>
</evidence>
<proteinExistence type="predicted"/>
<gene>
    <name evidence="2" type="ORF">C241_19462</name>
</gene>
<protein>
    <submittedName>
        <fullName evidence="2">Uncharacterized protein</fullName>
    </submittedName>
</protein>
<name>A0ABN0HII6_RHILU</name>
<evidence type="ECO:0000313" key="3">
    <source>
        <dbReference type="Proteomes" id="UP000017668"/>
    </source>
</evidence>
<feature type="region of interest" description="Disordered" evidence="1">
    <location>
        <begin position="1"/>
        <end position="20"/>
    </location>
</feature>
<comment type="caution">
    <text evidence="2">The sequence shown here is derived from an EMBL/GenBank/DDBJ whole genome shotgun (WGS) entry which is preliminary data.</text>
</comment>
<reference evidence="2 3" key="1">
    <citation type="journal article" date="2013" name="Genome Announc.">
        <title>Genome Sequence of Rhizobium lupini HPC(L) Isolated from Saline Desert Soil, Kutch (Gujarat).</title>
        <authorList>
            <person name="Agarwal L."/>
            <person name="Purohit H.J."/>
        </authorList>
    </citation>
    <scope>NUCLEOTIDE SEQUENCE [LARGE SCALE GENOMIC DNA]</scope>
    <source>
        <strain evidence="3">HPC(L)</strain>
    </source>
</reference>
<keyword evidence="3" id="KW-1185">Reference proteome</keyword>
<dbReference type="Proteomes" id="UP000017668">
    <property type="component" value="Unassembled WGS sequence"/>
</dbReference>